<evidence type="ECO:0000313" key="2">
    <source>
        <dbReference type="Proteomes" id="UP001241758"/>
    </source>
</evidence>
<name>A0ABT6WK03_9ACTN</name>
<accession>A0ABT6WK03</accession>
<comment type="caution">
    <text evidence="1">The sequence shown here is derived from an EMBL/GenBank/DDBJ whole genome shotgun (WGS) entry which is preliminary data.</text>
</comment>
<dbReference type="EMBL" id="JASCTH010000009">
    <property type="protein sequence ID" value="MDI6100054.1"/>
    <property type="molecule type" value="Genomic_DNA"/>
</dbReference>
<protein>
    <submittedName>
        <fullName evidence="1">Uncharacterized protein</fullName>
    </submittedName>
</protein>
<dbReference type="Proteomes" id="UP001241758">
    <property type="component" value="Unassembled WGS sequence"/>
</dbReference>
<keyword evidence="2" id="KW-1185">Reference proteome</keyword>
<dbReference type="InterPro" id="IPR011006">
    <property type="entry name" value="CheY-like_superfamily"/>
</dbReference>
<organism evidence="1 2">
    <name type="scientific">Actinoplanes sandaracinus</name>
    <dbReference type="NCBI Taxonomy" id="3045177"/>
    <lineage>
        <taxon>Bacteria</taxon>
        <taxon>Bacillati</taxon>
        <taxon>Actinomycetota</taxon>
        <taxon>Actinomycetes</taxon>
        <taxon>Micromonosporales</taxon>
        <taxon>Micromonosporaceae</taxon>
        <taxon>Actinoplanes</taxon>
    </lineage>
</organism>
<proteinExistence type="predicted"/>
<gene>
    <name evidence="1" type="ORF">QLQ12_15740</name>
</gene>
<dbReference type="SUPFAM" id="SSF52172">
    <property type="entry name" value="CheY-like"/>
    <property type="match status" value="1"/>
</dbReference>
<reference evidence="1 2" key="1">
    <citation type="submission" date="2023-05" db="EMBL/GenBank/DDBJ databases">
        <title>Actinoplanes sp. NEAU-A12 genome sequencing.</title>
        <authorList>
            <person name="Wang Z.-S."/>
        </authorList>
    </citation>
    <scope>NUCLEOTIDE SEQUENCE [LARGE SCALE GENOMIC DNA]</scope>
    <source>
        <strain evidence="1 2">NEAU-A12</strain>
    </source>
</reference>
<evidence type="ECO:0000313" key="1">
    <source>
        <dbReference type="EMBL" id="MDI6100054.1"/>
    </source>
</evidence>
<sequence>MRRSPMVDDEATVRALLSDTLNLTEFTSSSAATGAEAVNLATRGPLT</sequence>